<feature type="compositionally biased region" description="Polar residues" evidence="8">
    <location>
        <begin position="272"/>
        <end position="290"/>
    </location>
</feature>
<evidence type="ECO:0000256" key="2">
    <source>
        <dbReference type="ARBA" id="ARBA00022723"/>
    </source>
</evidence>
<evidence type="ECO:0000256" key="6">
    <source>
        <dbReference type="PROSITE-ProRule" id="PRU00125"/>
    </source>
</evidence>
<dbReference type="PRINTS" id="PR00499">
    <property type="entry name" value="P67PHOX"/>
</dbReference>
<feature type="compositionally biased region" description="Basic and acidic residues" evidence="8">
    <location>
        <begin position="256"/>
        <end position="269"/>
    </location>
</feature>
<dbReference type="Pfam" id="PF00018">
    <property type="entry name" value="SH3_1"/>
    <property type="match status" value="1"/>
</dbReference>
<proteinExistence type="predicted"/>
<keyword evidence="3" id="KW-0677">Repeat</keyword>
<dbReference type="GO" id="GO:0051015">
    <property type="term" value="F:actin filament binding"/>
    <property type="evidence" value="ECO:0007669"/>
    <property type="project" value="TreeGrafter"/>
</dbReference>
<keyword evidence="2 6" id="KW-0479">Metal-binding</keyword>
<dbReference type="InterPro" id="IPR001452">
    <property type="entry name" value="SH3_domain"/>
</dbReference>
<dbReference type="CDD" id="cd11789">
    <property type="entry name" value="SH3_Nebulin_family_C"/>
    <property type="match status" value="1"/>
</dbReference>
<evidence type="ECO:0000259" key="10">
    <source>
        <dbReference type="PROSITE" id="PS50023"/>
    </source>
</evidence>
<evidence type="ECO:0000256" key="7">
    <source>
        <dbReference type="PROSITE-ProRule" id="PRU00192"/>
    </source>
</evidence>
<dbReference type="CDD" id="cd09447">
    <property type="entry name" value="LIM_LASP"/>
    <property type="match status" value="1"/>
</dbReference>
<evidence type="ECO:0000256" key="3">
    <source>
        <dbReference type="ARBA" id="ARBA00022737"/>
    </source>
</evidence>
<organism evidence="11 12">
    <name type="scientific">Toxocara canis</name>
    <name type="common">Canine roundworm</name>
    <dbReference type="NCBI Taxonomy" id="6265"/>
    <lineage>
        <taxon>Eukaryota</taxon>
        <taxon>Metazoa</taxon>
        <taxon>Ecdysozoa</taxon>
        <taxon>Nematoda</taxon>
        <taxon>Chromadorea</taxon>
        <taxon>Rhabditida</taxon>
        <taxon>Spirurina</taxon>
        <taxon>Ascaridomorpha</taxon>
        <taxon>Ascaridoidea</taxon>
        <taxon>Toxocaridae</taxon>
        <taxon>Toxocara</taxon>
    </lineage>
</organism>
<evidence type="ECO:0000313" key="12">
    <source>
        <dbReference type="Proteomes" id="UP000031036"/>
    </source>
</evidence>
<name>A0A0B2VF18_TOXCA</name>
<evidence type="ECO:0000313" key="11">
    <source>
        <dbReference type="EMBL" id="KHN80054.1"/>
    </source>
</evidence>
<protein>
    <submittedName>
        <fullName evidence="11">LIM and SH3 domain protein F42H10.3</fullName>
    </submittedName>
</protein>
<gene>
    <name evidence="11" type="primary">F42H10.3</name>
    <name evidence="11" type="ORF">Tcan_17202</name>
</gene>
<dbReference type="PRINTS" id="PR00452">
    <property type="entry name" value="SH3DOMAIN"/>
</dbReference>
<feature type="domain" description="SH3" evidence="9">
    <location>
        <begin position="394"/>
        <end position="455"/>
    </location>
</feature>
<dbReference type="SUPFAM" id="SSF57716">
    <property type="entry name" value="Glucocorticoid receptor-like (DNA-binding domain)"/>
    <property type="match status" value="2"/>
</dbReference>
<reference evidence="11 12" key="1">
    <citation type="submission" date="2014-11" db="EMBL/GenBank/DDBJ databases">
        <title>Genetic blueprint of the zoonotic pathogen Toxocara canis.</title>
        <authorList>
            <person name="Zhu X.-Q."/>
            <person name="Korhonen P.K."/>
            <person name="Cai H."/>
            <person name="Young N.D."/>
            <person name="Nejsum P."/>
            <person name="von Samson-Himmelstjerna G."/>
            <person name="Boag P.R."/>
            <person name="Tan P."/>
            <person name="Li Q."/>
            <person name="Min J."/>
            <person name="Yang Y."/>
            <person name="Wang X."/>
            <person name="Fang X."/>
            <person name="Hall R.S."/>
            <person name="Hofmann A."/>
            <person name="Sternberg P.W."/>
            <person name="Jex A.R."/>
            <person name="Gasser R.B."/>
        </authorList>
    </citation>
    <scope>NUCLEOTIDE SEQUENCE [LARGE SCALE GENOMIC DNA]</scope>
    <source>
        <strain evidence="11">PN_DK_2014</strain>
    </source>
</reference>
<dbReference type="InterPro" id="IPR000900">
    <property type="entry name" value="Nebulin_repeat"/>
</dbReference>
<evidence type="ECO:0000256" key="4">
    <source>
        <dbReference type="ARBA" id="ARBA00022833"/>
    </source>
</evidence>
<dbReference type="Pfam" id="PF00880">
    <property type="entry name" value="Nebulin"/>
    <property type="match status" value="2"/>
</dbReference>
<dbReference type="AlphaFoldDB" id="A0A0B2VF18"/>
<feature type="region of interest" description="Disordered" evidence="8">
    <location>
        <begin position="256"/>
        <end position="290"/>
    </location>
</feature>
<dbReference type="OMA" id="CEAHYPK"/>
<dbReference type="FunFam" id="2.30.30.40:FF:000007">
    <property type="entry name" value="nebulin isoform X1"/>
    <property type="match status" value="1"/>
</dbReference>
<dbReference type="InterPro" id="IPR001781">
    <property type="entry name" value="Znf_LIM"/>
</dbReference>
<dbReference type="PROSITE" id="PS51216">
    <property type="entry name" value="NEBULIN"/>
    <property type="match status" value="2"/>
</dbReference>
<comment type="caution">
    <text evidence="11">The sequence shown here is derived from an EMBL/GenBank/DDBJ whole genome shotgun (WGS) entry which is preliminary data.</text>
</comment>
<keyword evidence="5 6" id="KW-0440">LIM domain</keyword>
<keyword evidence="4 6" id="KW-0862">Zinc</keyword>
<dbReference type="InterPro" id="IPR051759">
    <property type="entry name" value="LIM-SH3_domain_protein"/>
</dbReference>
<dbReference type="SMART" id="SM00227">
    <property type="entry name" value="NEBU"/>
    <property type="match status" value="3"/>
</dbReference>
<dbReference type="STRING" id="6265.A0A0B2VF18"/>
<evidence type="ECO:0000256" key="5">
    <source>
        <dbReference type="ARBA" id="ARBA00023038"/>
    </source>
</evidence>
<dbReference type="PANTHER" id="PTHR46218">
    <property type="entry name" value="LASP"/>
    <property type="match status" value="1"/>
</dbReference>
<dbReference type="SUPFAM" id="SSF50044">
    <property type="entry name" value="SH3-domain"/>
    <property type="match status" value="1"/>
</dbReference>
<dbReference type="EMBL" id="JPKZ01001794">
    <property type="protein sequence ID" value="KHN80054.1"/>
    <property type="molecule type" value="Genomic_DNA"/>
</dbReference>
<evidence type="ECO:0000259" key="9">
    <source>
        <dbReference type="PROSITE" id="PS50002"/>
    </source>
</evidence>
<dbReference type="OrthoDB" id="191061at2759"/>
<dbReference type="PANTHER" id="PTHR46218:SF4">
    <property type="entry name" value="LIM AND SH3 DOMAIN PROTEIN LASP"/>
    <property type="match status" value="1"/>
</dbReference>
<dbReference type="PROSITE" id="PS50002">
    <property type="entry name" value="SH3"/>
    <property type="match status" value="1"/>
</dbReference>
<dbReference type="SMART" id="SM00132">
    <property type="entry name" value="LIM"/>
    <property type="match status" value="1"/>
</dbReference>
<dbReference type="SMART" id="SM00326">
    <property type="entry name" value="SH3"/>
    <property type="match status" value="1"/>
</dbReference>
<evidence type="ECO:0000256" key="8">
    <source>
        <dbReference type="SAM" id="MobiDB-lite"/>
    </source>
</evidence>
<dbReference type="GO" id="GO:0005925">
    <property type="term" value="C:focal adhesion"/>
    <property type="evidence" value="ECO:0007669"/>
    <property type="project" value="TreeGrafter"/>
</dbReference>
<dbReference type="Gene3D" id="2.10.110.10">
    <property type="entry name" value="Cysteine Rich Protein"/>
    <property type="match status" value="1"/>
</dbReference>
<dbReference type="Proteomes" id="UP000031036">
    <property type="component" value="Unassembled WGS sequence"/>
</dbReference>
<dbReference type="Pfam" id="PF00412">
    <property type="entry name" value="LIM"/>
    <property type="match status" value="1"/>
</dbReference>
<dbReference type="FunFam" id="2.10.110.10:FF:000087">
    <property type="entry name" value="LIM zinc-binding domain-containing Nebulette"/>
    <property type="match status" value="1"/>
</dbReference>
<feature type="domain" description="LIM zinc-binding" evidence="10">
    <location>
        <begin position="99"/>
        <end position="159"/>
    </location>
</feature>
<dbReference type="PROSITE" id="PS50023">
    <property type="entry name" value="LIM_DOMAIN_2"/>
    <property type="match status" value="1"/>
</dbReference>
<dbReference type="Gene3D" id="2.30.30.40">
    <property type="entry name" value="SH3 Domains"/>
    <property type="match status" value="1"/>
</dbReference>
<evidence type="ECO:0000256" key="1">
    <source>
        <dbReference type="ARBA" id="ARBA00022443"/>
    </source>
</evidence>
<dbReference type="GO" id="GO:0046872">
    <property type="term" value="F:metal ion binding"/>
    <property type="evidence" value="ECO:0007669"/>
    <property type="project" value="UniProtKB-KW"/>
</dbReference>
<accession>A0A0B2VF18</accession>
<sequence>MPNPTSDAFARRVIWAADRTILTQKVFAEAWVGWIEGGGSVRPSSSTISTMSKICARPECGKVVYPLEELKCLDKVGWIEGGGSVRPSSSTISTMSKICARPECGKVVYPLEELKCLDKVWHKQCFKCTVCGMTLSMKNYKGYDKLPYCEPHYPKTVASVVVDTPEMRRLAENTRLQSQVKYHEEFEKSKGQKIEIADDPELARHLRNTRVQSQVKYHEEFEKSKGQKIEIADDPELARHLRNTRVQSQVAYHGEIEKKKLQDEVRPPAEQHSATANGQTTPYNVPESPSSYVPVQMPATGSTPYSSRLAAQSGTVIYSSEQGGKVPIQQRQVGSIADYDPLNGNWGTVGSSRAAEKIASMSGTKGGPHQTAPTQASAVNGAQGVGAKKNMAAGTGFTVKALYDYTAADKDEVTFVEGDIIVNCQKVDEGWMTGTVKRTLQWGMLPANYVEQVKQPTGLHYLS</sequence>
<dbReference type="InterPro" id="IPR036028">
    <property type="entry name" value="SH3-like_dom_sf"/>
</dbReference>
<keyword evidence="12" id="KW-1185">Reference proteome</keyword>
<dbReference type="GO" id="GO:0005737">
    <property type="term" value="C:cytoplasm"/>
    <property type="evidence" value="ECO:0007669"/>
    <property type="project" value="UniProtKB-ARBA"/>
</dbReference>
<keyword evidence="1 7" id="KW-0728">SH3 domain</keyword>